<accession>A0A2L2XCT2</accession>
<keyword evidence="2" id="KW-1185">Reference proteome</keyword>
<gene>
    <name evidence="1" type="ORF">DCCM_2625</name>
</gene>
<reference evidence="2" key="1">
    <citation type="submission" date="2018-02" db="EMBL/GenBank/DDBJ databases">
        <title>Genome sequence of Desulfocucumis palustris strain NAW-5.</title>
        <authorList>
            <person name="Watanabe M."/>
            <person name="Kojima H."/>
            <person name="Fukui M."/>
        </authorList>
    </citation>
    <scope>NUCLEOTIDE SEQUENCE [LARGE SCALE GENOMIC DNA]</scope>
    <source>
        <strain evidence="2">NAW-5</strain>
    </source>
</reference>
<sequence>MGKKSMMNYEKCIYLMLDSKYLKGFHELCKNPVNYEKTPVNHKKTRSGIAGRV</sequence>
<dbReference type="AlphaFoldDB" id="A0A2L2XCT2"/>
<protein>
    <submittedName>
        <fullName evidence="1">Uncharacterized protein</fullName>
    </submittedName>
</protein>
<name>A0A2L2XCT2_9FIRM</name>
<dbReference type="EMBL" id="BFAV01000104">
    <property type="protein sequence ID" value="GBF33523.1"/>
    <property type="molecule type" value="Genomic_DNA"/>
</dbReference>
<evidence type="ECO:0000313" key="2">
    <source>
        <dbReference type="Proteomes" id="UP000239549"/>
    </source>
</evidence>
<comment type="caution">
    <text evidence="1">The sequence shown here is derived from an EMBL/GenBank/DDBJ whole genome shotgun (WGS) entry which is preliminary data.</text>
</comment>
<evidence type="ECO:0000313" key="1">
    <source>
        <dbReference type="EMBL" id="GBF33523.1"/>
    </source>
</evidence>
<proteinExistence type="predicted"/>
<organism evidence="1 2">
    <name type="scientific">Desulfocucumis palustris</name>
    <dbReference type="NCBI Taxonomy" id="1898651"/>
    <lineage>
        <taxon>Bacteria</taxon>
        <taxon>Bacillati</taxon>
        <taxon>Bacillota</taxon>
        <taxon>Clostridia</taxon>
        <taxon>Eubacteriales</taxon>
        <taxon>Desulfocucumaceae</taxon>
        <taxon>Desulfocucumis</taxon>
    </lineage>
</organism>
<dbReference type="Proteomes" id="UP000239549">
    <property type="component" value="Unassembled WGS sequence"/>
</dbReference>